<evidence type="ECO:0000313" key="5">
    <source>
        <dbReference type="EMBL" id="AKA73253.1"/>
    </source>
</evidence>
<evidence type="ECO:0000313" key="26">
    <source>
        <dbReference type="Proteomes" id="UP000594632"/>
    </source>
</evidence>
<dbReference type="SMART" id="SM00922">
    <property type="entry name" value="MR_MLE"/>
    <property type="match status" value="1"/>
</dbReference>
<evidence type="ECO:0000313" key="16">
    <source>
        <dbReference type="Proteomes" id="UP000033057"/>
    </source>
</evidence>
<evidence type="ECO:0000313" key="10">
    <source>
        <dbReference type="EMBL" id="AZF72960.1"/>
    </source>
</evidence>
<evidence type="ECO:0000313" key="9">
    <source>
        <dbReference type="EMBL" id="AZF70340.1"/>
    </source>
</evidence>
<dbReference type="AlphaFoldDB" id="A0A0E3KBR6"/>
<dbReference type="SFLD" id="SFLDG00179">
    <property type="entry name" value="mandelate_racemase"/>
    <property type="match status" value="1"/>
</dbReference>
<dbReference type="GeneID" id="1453144"/>
<dbReference type="EMBL" id="CP033240">
    <property type="protein sequence ID" value="AZF80798.1"/>
    <property type="molecule type" value="Genomic_DNA"/>
</dbReference>
<reference evidence="15 26" key="4">
    <citation type="journal article" date="2020" name="Nat. Commun.">
        <title>The structures of two archaeal type IV pili illuminate evolutionary relationships.</title>
        <authorList>
            <person name="Wang F."/>
            <person name="Baquero D.P."/>
            <person name="Su Z."/>
            <person name="Beltran L.C."/>
            <person name="Prangishvili D."/>
            <person name="Krupovic M."/>
            <person name="Egelman E.H."/>
        </authorList>
    </citation>
    <scope>NUCLEOTIDE SEQUENCE [LARGE SCALE GENOMIC DNA]</scope>
    <source>
        <strain evidence="15 26">POZ149</strain>
    </source>
</reference>
<comment type="cofactor">
    <cofactor evidence="1">
        <name>Mg(2+)</name>
        <dbReference type="ChEBI" id="CHEBI:18420"/>
    </cofactor>
</comment>
<keyword evidence="3" id="KW-0460">Magnesium</keyword>
<dbReference type="Proteomes" id="UP000033057">
    <property type="component" value="Chromosome"/>
</dbReference>
<dbReference type="InterPro" id="IPR046945">
    <property type="entry name" value="RHMD-like"/>
</dbReference>
<dbReference type="InterPro" id="IPR013341">
    <property type="entry name" value="Mandelate_racemase_N_dom"/>
</dbReference>
<evidence type="ECO:0000313" key="8">
    <source>
        <dbReference type="EMBL" id="AZF67720.1"/>
    </source>
</evidence>
<dbReference type="Proteomes" id="UP000282269">
    <property type="component" value="Chromosome"/>
</dbReference>
<dbReference type="Proteomes" id="UP000267993">
    <property type="component" value="Chromosome"/>
</dbReference>
<dbReference type="GO" id="GO:0000287">
    <property type="term" value="F:magnesium ion binding"/>
    <property type="evidence" value="ECO:0007669"/>
    <property type="project" value="TreeGrafter"/>
</dbReference>
<dbReference type="PANTHER" id="PTHR13794:SF58">
    <property type="entry name" value="MITOCHONDRIAL ENOLASE SUPERFAMILY MEMBER 1"/>
    <property type="match status" value="1"/>
</dbReference>
<dbReference type="Proteomes" id="UP000594632">
    <property type="component" value="Chromosome"/>
</dbReference>
<dbReference type="SUPFAM" id="SSF51604">
    <property type="entry name" value="Enolase C-terminal domain-like"/>
    <property type="match status" value="1"/>
</dbReference>
<gene>
    <name evidence="15" type="ORF">HFC64_10870</name>
    <name evidence="7" type="ORF">SULA_0900</name>
    <name evidence="5" type="ORF">SULB_0902</name>
    <name evidence="6" type="ORF">SULC_0901</name>
    <name evidence="8" type="ORF">SULG_04395</name>
    <name evidence="9" type="ORF">SULH_04395</name>
    <name evidence="10" type="ORF">SULI_04395</name>
    <name evidence="11" type="ORF">SULM_04395</name>
    <name evidence="12" type="ORF">SULN_04395</name>
    <name evidence="13" type="ORF">SULO_04405</name>
    <name evidence="14" type="ORF">SULZ_04640</name>
</gene>
<dbReference type="EMBL" id="CP033236">
    <property type="protein sequence ID" value="AZF70340.1"/>
    <property type="molecule type" value="Genomic_DNA"/>
</dbReference>
<dbReference type="InterPro" id="IPR053670">
    <property type="entry name" value="MR_MLE-like_enzyme"/>
</dbReference>
<dbReference type="EMBL" id="CP011056">
    <property type="protein sequence ID" value="AKA75952.1"/>
    <property type="molecule type" value="Genomic_DNA"/>
</dbReference>
<dbReference type="EMBL" id="CP050869">
    <property type="protein sequence ID" value="QPG50231.1"/>
    <property type="molecule type" value="Genomic_DNA"/>
</dbReference>
<evidence type="ECO:0000256" key="2">
    <source>
        <dbReference type="ARBA" id="ARBA00022723"/>
    </source>
</evidence>
<dbReference type="Proteomes" id="UP000033106">
    <property type="component" value="Chromosome"/>
</dbReference>
<evidence type="ECO:0000313" key="22">
    <source>
        <dbReference type="Proteomes" id="UP000273443"/>
    </source>
</evidence>
<dbReference type="Gene3D" id="3.30.390.10">
    <property type="entry name" value="Enolase-like, N-terminal domain"/>
    <property type="match status" value="1"/>
</dbReference>
<dbReference type="InterPro" id="IPR029065">
    <property type="entry name" value="Enolase_C-like"/>
</dbReference>
<evidence type="ECO:0000256" key="1">
    <source>
        <dbReference type="ARBA" id="ARBA00001946"/>
    </source>
</evidence>
<dbReference type="OMA" id="WVEHFDW"/>
<dbReference type="PATRIC" id="fig|2287.6.peg.954"/>
<evidence type="ECO:0000313" key="21">
    <source>
        <dbReference type="Proteomes" id="UP000273194"/>
    </source>
</evidence>
<name>A0A0E3KBR6_SACSO</name>
<dbReference type="SFLD" id="SFLDF00156">
    <property type="entry name" value="D-arabinonate_dehydratase"/>
    <property type="match status" value="1"/>
</dbReference>
<dbReference type="EMBL" id="CP011057">
    <property type="protein sequence ID" value="AKA78645.1"/>
    <property type="molecule type" value="Genomic_DNA"/>
</dbReference>
<dbReference type="SMR" id="A0A0E3KBR6"/>
<dbReference type="KEGG" id="ssol:SULB_0902"/>
<dbReference type="Proteomes" id="UP000278715">
    <property type="component" value="Chromosome"/>
</dbReference>
<dbReference type="NCBIfam" id="NF040866">
    <property type="entry name" value="AraD_Arch"/>
    <property type="match status" value="1"/>
</dbReference>
<dbReference type="InterPro" id="IPR036849">
    <property type="entry name" value="Enolase-like_C_sf"/>
</dbReference>
<organism evidence="7 18">
    <name type="scientific">Saccharolobus solfataricus</name>
    <name type="common">Sulfolobus solfataricus</name>
    <dbReference type="NCBI Taxonomy" id="2287"/>
    <lineage>
        <taxon>Archaea</taxon>
        <taxon>Thermoproteota</taxon>
        <taxon>Thermoprotei</taxon>
        <taxon>Sulfolobales</taxon>
        <taxon>Sulfolobaceae</taxon>
        <taxon>Saccharolobus</taxon>
    </lineage>
</organism>
<dbReference type="EMBL" id="CP033237">
    <property type="protein sequence ID" value="AZF72960.1"/>
    <property type="molecule type" value="Genomic_DNA"/>
</dbReference>
<dbReference type="InterPro" id="IPR029017">
    <property type="entry name" value="Enolase-like_N"/>
</dbReference>
<dbReference type="PANTHER" id="PTHR13794">
    <property type="entry name" value="ENOLASE SUPERFAMILY, MANDELATE RACEMASE"/>
    <property type="match status" value="1"/>
</dbReference>
<evidence type="ECO:0000313" key="13">
    <source>
        <dbReference type="EMBL" id="AZF80798.1"/>
    </source>
</evidence>
<feature type="domain" description="Mandelate racemase/muconate lactonizing enzyme C-terminal" evidence="4">
    <location>
        <begin position="149"/>
        <end position="246"/>
    </location>
</feature>
<evidence type="ECO:0000259" key="4">
    <source>
        <dbReference type="SMART" id="SM00922"/>
    </source>
</evidence>
<evidence type="ECO:0000313" key="12">
    <source>
        <dbReference type="EMBL" id="AZF78192.1"/>
    </source>
</evidence>
<dbReference type="GeneID" id="44128843"/>
<dbReference type="KEGG" id="ssof:SULC_0901"/>
<evidence type="ECO:0000313" key="11">
    <source>
        <dbReference type="EMBL" id="AZF75584.1"/>
    </source>
</evidence>
<dbReference type="InterPro" id="IPR013342">
    <property type="entry name" value="Mandelate_racemase_C"/>
</dbReference>
<dbReference type="EMBL" id="CP033235">
    <property type="protein sequence ID" value="AZF67720.1"/>
    <property type="molecule type" value="Genomic_DNA"/>
</dbReference>
<dbReference type="SFLD" id="SFLDS00001">
    <property type="entry name" value="Enolase"/>
    <property type="match status" value="1"/>
</dbReference>
<keyword evidence="2" id="KW-0479">Metal-binding</keyword>
<dbReference type="Proteomes" id="UP000273194">
    <property type="component" value="Chromosome"/>
</dbReference>
<dbReference type="EMBL" id="CP011055">
    <property type="protein sequence ID" value="AKA73253.1"/>
    <property type="molecule type" value="Genomic_DNA"/>
</dbReference>
<protein>
    <submittedName>
        <fullName evidence="7">Mandelate racemase/muconate lactonizing enzyme family protein</fullName>
    </submittedName>
</protein>
<dbReference type="Gene3D" id="3.20.20.120">
    <property type="entry name" value="Enolase-like C-terminal domain"/>
    <property type="match status" value="1"/>
</dbReference>
<evidence type="ECO:0000313" key="19">
    <source>
        <dbReference type="Proteomes" id="UP000267993"/>
    </source>
</evidence>
<dbReference type="KEGG" id="ssoa:SULA_0900"/>
<reference evidence="19 20" key="2">
    <citation type="journal article" date="2018" name="Proc. Natl. Acad. Sci. U.S.A.">
        <title>Nonmutational mechanism of inheritance in the Archaeon Sulfolobus solfataricus.</title>
        <authorList>
            <person name="Payne S."/>
            <person name="McCarthy S."/>
            <person name="Johnson T."/>
            <person name="North E."/>
            <person name="Blum P."/>
        </authorList>
    </citation>
    <scope>NUCLEOTIDE SEQUENCE [LARGE SCALE GENOMIC DNA]</scope>
    <source>
        <strain evidence="9 19">SARC-H</strain>
        <strain evidence="10 23">SARC-I</strain>
        <strain evidence="12 24">SARC-N</strain>
        <strain evidence="13 25">SARC-O</strain>
        <strain evidence="14 20">SUL120</strain>
        <strain evidence="8 21">SULG</strain>
        <strain evidence="11 22">SULM</strain>
    </source>
</reference>
<evidence type="ECO:0000313" key="14">
    <source>
        <dbReference type="EMBL" id="AZF83438.1"/>
    </source>
</evidence>
<evidence type="ECO:0000313" key="24">
    <source>
        <dbReference type="Proteomes" id="UP000278715"/>
    </source>
</evidence>
<dbReference type="CDD" id="cd03316">
    <property type="entry name" value="MR_like"/>
    <property type="match status" value="1"/>
</dbReference>
<dbReference type="Proteomes" id="UP000275843">
    <property type="component" value="Chromosome"/>
</dbReference>
<evidence type="ECO:0000313" key="23">
    <source>
        <dbReference type="Proteomes" id="UP000275843"/>
    </source>
</evidence>
<dbReference type="EMBL" id="CP033238">
    <property type="protein sequence ID" value="AZF75584.1"/>
    <property type="molecule type" value="Genomic_DNA"/>
</dbReference>
<accession>A0A0E3KBR6</accession>
<dbReference type="Proteomes" id="UP000269431">
    <property type="component" value="Chromosome"/>
</dbReference>
<evidence type="ECO:0000313" key="7">
    <source>
        <dbReference type="EMBL" id="AKA78645.1"/>
    </source>
</evidence>
<evidence type="ECO:0000313" key="18">
    <source>
        <dbReference type="Proteomes" id="UP000033106"/>
    </source>
</evidence>
<evidence type="ECO:0000256" key="3">
    <source>
        <dbReference type="ARBA" id="ARBA00022842"/>
    </source>
</evidence>
<dbReference type="EMBL" id="CP033241">
    <property type="protein sequence ID" value="AZF83438.1"/>
    <property type="molecule type" value="Genomic_DNA"/>
</dbReference>
<evidence type="ECO:0000313" key="25">
    <source>
        <dbReference type="Proteomes" id="UP000282269"/>
    </source>
</evidence>
<dbReference type="GO" id="GO:0016836">
    <property type="term" value="F:hydro-lyase activity"/>
    <property type="evidence" value="ECO:0007669"/>
    <property type="project" value="TreeGrafter"/>
</dbReference>
<dbReference type="Proteomes" id="UP000273443">
    <property type="component" value="Chromosome"/>
</dbReference>
<evidence type="ECO:0000313" key="15">
    <source>
        <dbReference type="EMBL" id="QPG50231.1"/>
    </source>
</evidence>
<evidence type="ECO:0000313" key="17">
    <source>
        <dbReference type="Proteomes" id="UP000033085"/>
    </source>
</evidence>
<dbReference type="Pfam" id="PF13378">
    <property type="entry name" value="MR_MLE_C"/>
    <property type="match status" value="1"/>
</dbReference>
<sequence>MIKDIRTYKLCYEGINDERDALAIKGLAEHPMEIVATEIETSDGYVGYGESLAYGCSDAVQVTIEKILKPLLLKEDEELIEYLWDKMYKATLRFGRRGIAIAGISGVDTALWDIMGKKAKKPIYKLLGGSKRKVRAYITGGYYSEKKDLEKLRDEEAYYVKMGFKGIKVKIGAKSMEEDIERLKAIREVVGEDVKIAVDANNVYTFEEALEMGRRLEKLGIWFFEEPIQTDYLDLSARLAEELEVPIAGYETAYTRWEFYEIMRKRAVDIVQTDVMWTGGISEMMKIGNMAKVMGYPLIPHYSAGGISLIGNLHVAAALNSPWIEMHLRKNDLRDKIFKESIEIDNGHLVVPDRPGLGYTIRDGVFEEYKCKS</sequence>
<dbReference type="EMBL" id="CP033239">
    <property type="protein sequence ID" value="AZF78192.1"/>
    <property type="molecule type" value="Genomic_DNA"/>
</dbReference>
<dbReference type="Pfam" id="PF02746">
    <property type="entry name" value="MR_MLE_N"/>
    <property type="match status" value="1"/>
</dbReference>
<dbReference type="RefSeq" id="WP_009989946.1">
    <property type="nucleotide sequence ID" value="NZ_CP011055.2"/>
</dbReference>
<reference evidence="16 17" key="1">
    <citation type="journal article" date="2015" name="Genome Announc.">
        <title>Complete Genome Sequence of Sulfolobus solfataricus Strain 98/2 and Evolved Derivatives.</title>
        <authorList>
            <person name="McCarthy S."/>
            <person name="Gradnigo J."/>
            <person name="Johnson T."/>
            <person name="Payne S."/>
            <person name="Lipzen A."/>
            <person name="Martin J."/>
            <person name="Schackwitz W."/>
            <person name="Moriyama E."/>
            <person name="Blum P."/>
        </authorList>
    </citation>
    <scope>NUCLEOTIDE SEQUENCE [LARGE SCALE GENOMIC DNA]</scope>
    <source>
        <strain evidence="16">98/2 SULC</strain>
        <strain evidence="5">SARC-B</strain>
        <strain evidence="6">SARC-C</strain>
        <strain evidence="7 18">SULA</strain>
        <strain evidence="17">SULB</strain>
    </source>
</reference>
<proteinExistence type="predicted"/>
<dbReference type="GO" id="GO:0016052">
    <property type="term" value="P:carbohydrate catabolic process"/>
    <property type="evidence" value="ECO:0007669"/>
    <property type="project" value="TreeGrafter"/>
</dbReference>
<dbReference type="Proteomes" id="UP000033085">
    <property type="component" value="Chromosome"/>
</dbReference>
<evidence type="ECO:0000313" key="20">
    <source>
        <dbReference type="Proteomes" id="UP000269431"/>
    </source>
</evidence>
<dbReference type="SUPFAM" id="SSF54826">
    <property type="entry name" value="Enolase N-terminal domain-like"/>
    <property type="match status" value="1"/>
</dbReference>
<reference evidence="7" key="3">
    <citation type="submission" date="2018-10" db="EMBL/GenBank/DDBJ databases">
        <authorList>
            <person name="McCarthy S."/>
            <person name="Gradnigo J."/>
            <person name="Johnson T."/>
            <person name="Payne S."/>
            <person name="Lipzen A."/>
            <person name="Schackwitz W."/>
            <person name="Martin J."/>
            <person name="Moriyama E."/>
            <person name="Blum P."/>
        </authorList>
    </citation>
    <scope>NUCLEOTIDE SEQUENCE</scope>
    <source>
        <strain evidence="5">SARC-B</strain>
        <strain evidence="6">SARC-C</strain>
        <strain evidence="7">SULA</strain>
    </source>
</reference>
<evidence type="ECO:0000313" key="6">
    <source>
        <dbReference type="EMBL" id="AKA75952.1"/>
    </source>
</evidence>